<keyword evidence="3" id="KW-1185">Reference proteome</keyword>
<feature type="transmembrane region" description="Helical" evidence="1">
    <location>
        <begin position="80"/>
        <end position="102"/>
    </location>
</feature>
<keyword evidence="1" id="KW-0812">Transmembrane</keyword>
<feature type="transmembrane region" description="Helical" evidence="1">
    <location>
        <begin position="12"/>
        <end position="36"/>
    </location>
</feature>
<evidence type="ECO:0000313" key="2">
    <source>
        <dbReference type="EMBL" id="KAF0723806.1"/>
    </source>
</evidence>
<protein>
    <submittedName>
        <fullName evidence="2">Uncharacterized protein</fullName>
    </submittedName>
</protein>
<dbReference type="AlphaFoldDB" id="A0A6G0W9L3"/>
<keyword evidence="1" id="KW-1133">Transmembrane helix</keyword>
<gene>
    <name evidence="2" type="ORF">Ae201684_017382</name>
</gene>
<evidence type="ECO:0000256" key="1">
    <source>
        <dbReference type="SAM" id="Phobius"/>
    </source>
</evidence>
<proteinExistence type="predicted"/>
<dbReference type="Proteomes" id="UP000481153">
    <property type="component" value="Unassembled WGS sequence"/>
</dbReference>
<name>A0A6G0W9L3_9STRA</name>
<comment type="caution">
    <text evidence="2">The sequence shown here is derived from an EMBL/GenBank/DDBJ whole genome shotgun (WGS) entry which is preliminary data.</text>
</comment>
<feature type="transmembrane region" description="Helical" evidence="1">
    <location>
        <begin position="48"/>
        <end position="68"/>
    </location>
</feature>
<keyword evidence="1" id="KW-0472">Membrane</keyword>
<dbReference type="EMBL" id="VJMJ01000295">
    <property type="protein sequence ID" value="KAF0723806.1"/>
    <property type="molecule type" value="Genomic_DNA"/>
</dbReference>
<feature type="transmembrane region" description="Helical" evidence="1">
    <location>
        <begin position="135"/>
        <end position="153"/>
    </location>
</feature>
<dbReference type="OrthoDB" id="155535at2759"/>
<evidence type="ECO:0000313" key="3">
    <source>
        <dbReference type="Proteomes" id="UP000481153"/>
    </source>
</evidence>
<reference evidence="2 3" key="1">
    <citation type="submission" date="2019-07" db="EMBL/GenBank/DDBJ databases">
        <title>Genomics analysis of Aphanomyces spp. identifies a new class of oomycete effector associated with host adaptation.</title>
        <authorList>
            <person name="Gaulin E."/>
        </authorList>
    </citation>
    <scope>NUCLEOTIDE SEQUENCE [LARGE SCALE GENOMIC DNA]</scope>
    <source>
        <strain evidence="2 3">ATCC 201684</strain>
    </source>
</reference>
<accession>A0A6G0W9L3</accession>
<sequence length="209" mass="23767">MGVRCRECLEEFCSGAALFLCNGIDLACGIALVAYGSFLGLNHFAPEWLFGPLLGLGGLLVVTALMSWCGSACPTCSVMLLISSWLLVFVALFELVLSIVIFTQGPAIEEFLKEHQEQLHLTDDQLRLLEKNKFIPAYLLIGLFVMEVFRYCCSSYLRRARQQNKYAYMNLKNLKDMEAELVRDNRKQELSSKYENLRGHYKAKYSRNP</sequence>
<dbReference type="VEuPathDB" id="FungiDB:AeMF1_018259"/>
<organism evidence="2 3">
    <name type="scientific">Aphanomyces euteiches</name>
    <dbReference type="NCBI Taxonomy" id="100861"/>
    <lineage>
        <taxon>Eukaryota</taxon>
        <taxon>Sar</taxon>
        <taxon>Stramenopiles</taxon>
        <taxon>Oomycota</taxon>
        <taxon>Saprolegniomycetes</taxon>
        <taxon>Saprolegniales</taxon>
        <taxon>Verrucalvaceae</taxon>
        <taxon>Aphanomyces</taxon>
    </lineage>
</organism>